<evidence type="ECO:0000313" key="2">
    <source>
        <dbReference type="Proteomes" id="UP000308600"/>
    </source>
</evidence>
<evidence type="ECO:0000313" key="1">
    <source>
        <dbReference type="EMBL" id="TFK66786.1"/>
    </source>
</evidence>
<gene>
    <name evidence="1" type="ORF">BDN72DRAFT_130077</name>
</gene>
<protein>
    <submittedName>
        <fullName evidence="1">Uncharacterized protein</fullName>
    </submittedName>
</protein>
<name>A0ACD3AM31_9AGAR</name>
<accession>A0ACD3AM31</accession>
<proteinExistence type="predicted"/>
<keyword evidence="2" id="KW-1185">Reference proteome</keyword>
<sequence>MLTTTELAEQAQAKIDVDISALEERIRVLRSSRNTFTLIYRLPAEIMTEIFLWLQLFLCEGSAYNHRGAALVQWSVATCVSQHWRSIALSSKILWATIPMHKGRYAQVAAERSGLVTLTLLDVADPYWFGRAASSELVISLLPRTRSLHLVSPFLALDLSSSTFEAPGLNDLTASDVRVSSSLLSNSLRSLKLSSCEFEWQHLRLPQITSLTLSLATSKRQRRISAHNFLVLLRTMPQLSHLEIDQILRREGGDDDSGDLPFPSYATPGIQTLTMREDLLPALDFIPYIKLSASYTLKIEVDPHGGHGASHPASVTRFIGCLGRLLLDAGTDSRRINELEVLYAASRLQIFGSDLSDGPDKPFKFVDVNLATGTPLLLDDAREIQGFPLQYVEGMRISAVIESQLWPTLDLPQLRRLVLLNGGASSAFLQYLVEENAIAMASGGLGGLPFPSLKEIELCDIQYGRELKAKVQSVLGRRMNHGKKLGQLSFIDSSVSDDAFRQLSKVVDNVSVRGTATRKKSSRR</sequence>
<dbReference type="EMBL" id="ML208394">
    <property type="protein sequence ID" value="TFK66786.1"/>
    <property type="molecule type" value="Genomic_DNA"/>
</dbReference>
<organism evidence="1 2">
    <name type="scientific">Pluteus cervinus</name>
    <dbReference type="NCBI Taxonomy" id="181527"/>
    <lineage>
        <taxon>Eukaryota</taxon>
        <taxon>Fungi</taxon>
        <taxon>Dikarya</taxon>
        <taxon>Basidiomycota</taxon>
        <taxon>Agaricomycotina</taxon>
        <taxon>Agaricomycetes</taxon>
        <taxon>Agaricomycetidae</taxon>
        <taxon>Agaricales</taxon>
        <taxon>Pluteineae</taxon>
        <taxon>Pluteaceae</taxon>
        <taxon>Pluteus</taxon>
    </lineage>
</organism>
<dbReference type="Proteomes" id="UP000308600">
    <property type="component" value="Unassembled WGS sequence"/>
</dbReference>
<reference evidence="1 2" key="1">
    <citation type="journal article" date="2019" name="Nat. Ecol. Evol.">
        <title>Megaphylogeny resolves global patterns of mushroom evolution.</title>
        <authorList>
            <person name="Varga T."/>
            <person name="Krizsan K."/>
            <person name="Foldi C."/>
            <person name="Dima B."/>
            <person name="Sanchez-Garcia M."/>
            <person name="Sanchez-Ramirez S."/>
            <person name="Szollosi G.J."/>
            <person name="Szarkandi J.G."/>
            <person name="Papp V."/>
            <person name="Albert L."/>
            <person name="Andreopoulos W."/>
            <person name="Angelini C."/>
            <person name="Antonin V."/>
            <person name="Barry K.W."/>
            <person name="Bougher N.L."/>
            <person name="Buchanan P."/>
            <person name="Buyck B."/>
            <person name="Bense V."/>
            <person name="Catcheside P."/>
            <person name="Chovatia M."/>
            <person name="Cooper J."/>
            <person name="Damon W."/>
            <person name="Desjardin D."/>
            <person name="Finy P."/>
            <person name="Geml J."/>
            <person name="Haridas S."/>
            <person name="Hughes K."/>
            <person name="Justo A."/>
            <person name="Karasinski D."/>
            <person name="Kautmanova I."/>
            <person name="Kiss B."/>
            <person name="Kocsube S."/>
            <person name="Kotiranta H."/>
            <person name="LaButti K.M."/>
            <person name="Lechner B.E."/>
            <person name="Liimatainen K."/>
            <person name="Lipzen A."/>
            <person name="Lukacs Z."/>
            <person name="Mihaltcheva S."/>
            <person name="Morgado L.N."/>
            <person name="Niskanen T."/>
            <person name="Noordeloos M.E."/>
            <person name="Ohm R.A."/>
            <person name="Ortiz-Santana B."/>
            <person name="Ovrebo C."/>
            <person name="Racz N."/>
            <person name="Riley R."/>
            <person name="Savchenko A."/>
            <person name="Shiryaev A."/>
            <person name="Soop K."/>
            <person name="Spirin V."/>
            <person name="Szebenyi C."/>
            <person name="Tomsovsky M."/>
            <person name="Tulloss R.E."/>
            <person name="Uehling J."/>
            <person name="Grigoriev I.V."/>
            <person name="Vagvolgyi C."/>
            <person name="Papp T."/>
            <person name="Martin F.M."/>
            <person name="Miettinen O."/>
            <person name="Hibbett D.S."/>
            <person name="Nagy L.G."/>
        </authorList>
    </citation>
    <scope>NUCLEOTIDE SEQUENCE [LARGE SCALE GENOMIC DNA]</scope>
    <source>
        <strain evidence="1 2">NL-1719</strain>
    </source>
</reference>